<dbReference type="Pfam" id="PF12937">
    <property type="entry name" value="F-box-like"/>
    <property type="match status" value="1"/>
</dbReference>
<dbReference type="GeneID" id="18260112"/>
<keyword evidence="3 7" id="KW-0812">Transmembrane</keyword>
<feature type="transmembrane region" description="Helical" evidence="7">
    <location>
        <begin position="1158"/>
        <end position="1179"/>
    </location>
</feature>
<evidence type="ECO:0000256" key="6">
    <source>
        <dbReference type="SAM" id="MobiDB-lite"/>
    </source>
</evidence>
<protein>
    <submittedName>
        <fullName evidence="9">Putative glycerol transporter protein</fullName>
    </submittedName>
</protein>
<feature type="transmembrane region" description="Helical" evidence="7">
    <location>
        <begin position="583"/>
        <end position="603"/>
    </location>
</feature>
<dbReference type="eggNOG" id="KOG3860">
    <property type="taxonomic scope" value="Eukaryota"/>
</dbReference>
<dbReference type="OrthoDB" id="420606at2759"/>
<evidence type="ECO:0000256" key="2">
    <source>
        <dbReference type="ARBA" id="ARBA00010323"/>
    </source>
</evidence>
<dbReference type="GO" id="GO:0005783">
    <property type="term" value="C:endoplasmic reticulum"/>
    <property type="evidence" value="ECO:0007669"/>
    <property type="project" value="TreeGrafter"/>
</dbReference>
<dbReference type="Pfam" id="PF03062">
    <property type="entry name" value="MBOAT"/>
    <property type="match status" value="1"/>
</dbReference>
<dbReference type="Pfam" id="PF19270">
    <property type="entry name" value="FBO_C"/>
    <property type="match status" value="1"/>
</dbReference>
<evidence type="ECO:0000259" key="8">
    <source>
        <dbReference type="PROSITE" id="PS50181"/>
    </source>
</evidence>
<dbReference type="RefSeq" id="XP_006696390.1">
    <property type="nucleotide sequence ID" value="XM_006696327.1"/>
</dbReference>
<dbReference type="EMBL" id="GL988046">
    <property type="protein sequence ID" value="EGS18059.1"/>
    <property type="molecule type" value="Genomic_DNA"/>
</dbReference>
<dbReference type="FunFam" id="1.20.1280.50:FF:000052">
    <property type="entry name" value="F-box protein (Pof7), putative"/>
    <property type="match status" value="1"/>
</dbReference>
<keyword evidence="10" id="KW-1185">Reference proteome</keyword>
<comment type="subcellular location">
    <subcellularLocation>
        <location evidence="1">Membrane</location>
        <topology evidence="1">Multi-pass membrane protein</topology>
    </subcellularLocation>
</comment>
<feature type="transmembrane region" description="Helical" evidence="7">
    <location>
        <begin position="760"/>
        <end position="779"/>
    </location>
</feature>
<keyword evidence="4 7" id="KW-1133">Transmembrane helix</keyword>
<dbReference type="GO" id="GO:0008374">
    <property type="term" value="F:O-acyltransferase activity"/>
    <property type="evidence" value="ECO:0007669"/>
    <property type="project" value="TreeGrafter"/>
</dbReference>
<feature type="transmembrane region" description="Helical" evidence="7">
    <location>
        <begin position="1116"/>
        <end position="1138"/>
    </location>
</feature>
<feature type="transmembrane region" description="Helical" evidence="7">
    <location>
        <begin position="940"/>
        <end position="957"/>
    </location>
</feature>
<organism evidence="10">
    <name type="scientific">Chaetomium thermophilum (strain DSM 1495 / CBS 144.50 / IMI 039719)</name>
    <name type="common">Thermochaetoides thermophila</name>
    <dbReference type="NCBI Taxonomy" id="759272"/>
    <lineage>
        <taxon>Eukaryota</taxon>
        <taxon>Fungi</taxon>
        <taxon>Dikarya</taxon>
        <taxon>Ascomycota</taxon>
        <taxon>Pezizomycotina</taxon>
        <taxon>Sordariomycetes</taxon>
        <taxon>Sordariomycetidae</taxon>
        <taxon>Sordariales</taxon>
        <taxon>Chaetomiaceae</taxon>
        <taxon>Thermochaetoides</taxon>
    </lineage>
</organism>
<dbReference type="InterPro" id="IPR036047">
    <property type="entry name" value="F-box-like_dom_sf"/>
</dbReference>
<evidence type="ECO:0000256" key="5">
    <source>
        <dbReference type="ARBA" id="ARBA00023136"/>
    </source>
</evidence>
<dbReference type="SUPFAM" id="SSF81383">
    <property type="entry name" value="F-box domain"/>
    <property type="match status" value="1"/>
</dbReference>
<dbReference type="AlphaFoldDB" id="G0SF43"/>
<feature type="transmembrane region" description="Helical" evidence="7">
    <location>
        <begin position="1059"/>
        <end position="1077"/>
    </location>
</feature>
<gene>
    <name evidence="9" type="ORF">CTHT_0060740</name>
</gene>
<dbReference type="GO" id="GO:0006506">
    <property type="term" value="P:GPI anchor biosynthetic process"/>
    <property type="evidence" value="ECO:0007669"/>
    <property type="project" value="TreeGrafter"/>
</dbReference>
<name>G0SF43_CHATD</name>
<feature type="compositionally biased region" description="Polar residues" evidence="6">
    <location>
        <begin position="166"/>
        <end position="190"/>
    </location>
</feature>
<feature type="transmembrane region" description="Helical" evidence="7">
    <location>
        <begin position="1083"/>
        <end position="1104"/>
    </location>
</feature>
<dbReference type="KEGG" id="cthr:CTHT_0060740"/>
<feature type="compositionally biased region" description="Basic and acidic residues" evidence="6">
    <location>
        <begin position="75"/>
        <end position="84"/>
    </location>
</feature>
<feature type="transmembrane region" description="Helical" evidence="7">
    <location>
        <begin position="724"/>
        <end position="748"/>
    </location>
</feature>
<evidence type="ECO:0000256" key="7">
    <source>
        <dbReference type="SAM" id="Phobius"/>
    </source>
</evidence>
<keyword evidence="5 7" id="KW-0472">Membrane</keyword>
<evidence type="ECO:0000256" key="4">
    <source>
        <dbReference type="ARBA" id="ARBA00022989"/>
    </source>
</evidence>
<dbReference type="PROSITE" id="PS50181">
    <property type="entry name" value="FBOX"/>
    <property type="match status" value="1"/>
</dbReference>
<evidence type="ECO:0000313" key="9">
    <source>
        <dbReference type="EMBL" id="EGS18059.1"/>
    </source>
</evidence>
<dbReference type="STRING" id="759272.G0SF43"/>
<sequence>MSSYEEPNNPELESFRQQWRAEVQARAARHASSSQRQQHHQHHESHAGPSSTSPAQPIRVTTPRGKPPASAKKTVVKDSEDDYVRSQPFDEPVHAAGAAQGEKGKGAAGTQQEPVTALEHYERAVEKEAAGNLGESLRLYRKAFQMDDQVDQKYRNKHFPKKPAPVSSSTSATGAGFKTTPTSTQKQEPSQPIPLKDLIESFSSLTITPAPPVIEGTPPPPCPIASLPEEILVQILEDVAINDVGDFVRLSLVCKRFAYLVATEDRIWRRICLGSEFGFGGMHYYWQCQITWEPLTEADLIREAEESSNAQDDPNTSGTTTPTTTTSFPAPALTLAARARLHAEEKRAVTLAFYNSPLYSSSWQRMWRLRPRIRFNGVYISTVNYMRPGLGVNQVTWGASPIHIVTYYRYLRFFRDGTVISLLTTAEPGEVVHHLTKEYVAQFAGQNNIPAGANLPGAVMRSALKGRWRMAREGENPGASLSEIEGDVIVETEGVTTLPSTNFNTNANANTTPLSYTMTPRQKGGGGSGGPISFFKSVYDLETLDTRFVVPASVPYRAAVADPSFGKPDKRATAPRWHTFEFWVYYLVFATAVPYMFWVAYDVSRPEDPRYKKYQKYLSDGWIPGRKIVSLYNPSPPPPRSPPFSLQSVIQDRRDEANHHQDVSDAQYHTFRTNLPYMALLLILHPLARKLWNTLVHPIPADAATSPSEAAADLRQRQRTSFDYAFALLYLVALHGFSAAKILLILAANYRLATSLPKRWIPVATWTFNICILFANELCQGYRFRDMAMLWTGPVKKGDPVPPVVQLGRWLDRHGGLINRWEILFNITVLRLISFNLDYYWSLDRRASSPIEVRLVPSHFCLYRNKSNVPKKKQLDPSSLSERDRVALPAPSHAFTFRTYLAYAIYAPLYLTGPILTFNDYISQSRHRPATISGARTLRYGIRFFLALLAMEIILHYDYVCAISKARPNWSSYTPAQLSLLSYFNLHLIWLKLLLPWRFFRLWSLTDGIDPPENMLRCVSNNYSTLSFWRGWHRSYYRWLLRYIYIPLGGTDFSSAAKAVKSVVTYLTVFTFVALWHDIKLNLLVWGWLIVLFFLPEIAANYLFPKRKWEAARPTAYRMLCGVGAVGNVLMMMMANLVGFAVGLDGLESIIKGIFREYQGLVFLGTACGALFVGIQVMFEIRAGELRRGVNLKC</sequence>
<dbReference type="HOGENOM" id="CLU_271471_0_0_1"/>
<dbReference type="InterPro" id="IPR051085">
    <property type="entry name" value="MB_O-acyltransferase"/>
</dbReference>
<dbReference type="Gene3D" id="1.20.1280.50">
    <property type="match status" value="1"/>
</dbReference>
<evidence type="ECO:0000313" key="10">
    <source>
        <dbReference type="Proteomes" id="UP000008066"/>
    </source>
</evidence>
<feature type="transmembrane region" description="Helical" evidence="7">
    <location>
        <begin position="900"/>
        <end position="919"/>
    </location>
</feature>
<dbReference type="InterPro" id="IPR045464">
    <property type="entry name" value="Hrt3/FBXO9_C"/>
</dbReference>
<dbReference type="PANTHER" id="PTHR13285">
    <property type="entry name" value="ACYLTRANSFERASE"/>
    <property type="match status" value="1"/>
</dbReference>
<feature type="domain" description="F-box" evidence="8">
    <location>
        <begin position="221"/>
        <end position="271"/>
    </location>
</feature>
<feature type="region of interest" description="Disordered" evidence="6">
    <location>
        <begin position="1"/>
        <end position="112"/>
    </location>
</feature>
<dbReference type="PANTHER" id="PTHR13285:SF18">
    <property type="entry name" value="PROTEIN-CYSTEINE N-PALMITOYLTRANSFERASE RASP"/>
    <property type="match status" value="1"/>
</dbReference>
<evidence type="ECO:0000256" key="1">
    <source>
        <dbReference type="ARBA" id="ARBA00004141"/>
    </source>
</evidence>
<dbReference type="eggNOG" id="KOG2997">
    <property type="taxonomic scope" value="Eukaryota"/>
</dbReference>
<reference evidence="9 10" key="1">
    <citation type="journal article" date="2011" name="Cell">
        <title>Insight into structure and assembly of the nuclear pore complex by utilizing the genome of a eukaryotic thermophile.</title>
        <authorList>
            <person name="Amlacher S."/>
            <person name="Sarges P."/>
            <person name="Flemming D."/>
            <person name="van Noort V."/>
            <person name="Kunze R."/>
            <person name="Devos D.P."/>
            <person name="Arumugam M."/>
            <person name="Bork P."/>
            <person name="Hurt E."/>
        </authorList>
    </citation>
    <scope>NUCLEOTIDE SEQUENCE [LARGE SCALE GENOMIC DNA]</scope>
    <source>
        <strain evidence="10">DSM 1495 / CBS 144.50 / IMI 039719</strain>
    </source>
</reference>
<dbReference type="InterPro" id="IPR004299">
    <property type="entry name" value="MBOAT_fam"/>
</dbReference>
<dbReference type="Proteomes" id="UP000008066">
    <property type="component" value="Unassembled WGS sequence"/>
</dbReference>
<accession>G0SF43</accession>
<feature type="compositionally biased region" description="Low complexity" evidence="6">
    <location>
        <begin position="314"/>
        <end position="328"/>
    </location>
</feature>
<proteinExistence type="inferred from homology"/>
<feature type="region of interest" description="Disordered" evidence="6">
    <location>
        <begin position="157"/>
        <end position="192"/>
    </location>
</feature>
<evidence type="ECO:0000256" key="3">
    <source>
        <dbReference type="ARBA" id="ARBA00022692"/>
    </source>
</evidence>
<dbReference type="GO" id="GO:0016020">
    <property type="term" value="C:membrane"/>
    <property type="evidence" value="ECO:0007669"/>
    <property type="project" value="UniProtKB-SubCell"/>
</dbReference>
<comment type="similarity">
    <text evidence="2">Belongs to the membrane-bound acyltransferase family.</text>
</comment>
<feature type="compositionally biased region" description="Low complexity" evidence="6">
    <location>
        <begin position="24"/>
        <end position="36"/>
    </location>
</feature>
<feature type="region of interest" description="Disordered" evidence="6">
    <location>
        <begin position="304"/>
        <end position="328"/>
    </location>
</feature>
<dbReference type="InterPro" id="IPR001810">
    <property type="entry name" value="F-box_dom"/>
</dbReference>